<dbReference type="PROSITE" id="PS50011">
    <property type="entry name" value="PROTEIN_KINASE_DOM"/>
    <property type="match status" value="1"/>
</dbReference>
<name>A0ABV0NBF4_9TELE</name>
<dbReference type="InterPro" id="IPR050339">
    <property type="entry name" value="CC_SR_Kinase"/>
</dbReference>
<dbReference type="InterPro" id="IPR008271">
    <property type="entry name" value="Ser/Thr_kinase_AS"/>
</dbReference>
<evidence type="ECO:0000259" key="6">
    <source>
        <dbReference type="PROSITE" id="PS50011"/>
    </source>
</evidence>
<sequence length="125" mass="14693">MELCETKTLRVWIDEKNIQNHKKSLRDFKRREESLTIALEMVSGVEHIHSKKLIHRDLKPANIMFSRNAIVKIGDFGLVTSEIEDDEDNQKERRGYKGTPPYMAPEQVRRAEAISLQYFMKCVSW</sequence>
<dbReference type="PROSITE" id="PS00108">
    <property type="entry name" value="PROTEIN_KINASE_ST"/>
    <property type="match status" value="1"/>
</dbReference>
<keyword evidence="3" id="KW-0418">Kinase</keyword>
<proteinExistence type="inferred from homology"/>
<gene>
    <name evidence="7" type="ORF">GOODEAATRI_017773</name>
</gene>
<evidence type="ECO:0000256" key="1">
    <source>
        <dbReference type="ARBA" id="ARBA00022679"/>
    </source>
</evidence>
<protein>
    <recommendedName>
        <fullName evidence="6">Protein kinase domain-containing protein</fullName>
    </recommendedName>
</protein>
<keyword evidence="4" id="KW-0067">ATP-binding</keyword>
<evidence type="ECO:0000256" key="5">
    <source>
        <dbReference type="ARBA" id="ARBA00037982"/>
    </source>
</evidence>
<evidence type="ECO:0000256" key="3">
    <source>
        <dbReference type="ARBA" id="ARBA00022777"/>
    </source>
</evidence>
<dbReference type="InterPro" id="IPR011009">
    <property type="entry name" value="Kinase-like_dom_sf"/>
</dbReference>
<keyword evidence="1" id="KW-0808">Transferase</keyword>
<dbReference type="SUPFAM" id="SSF56112">
    <property type="entry name" value="Protein kinase-like (PK-like)"/>
    <property type="match status" value="1"/>
</dbReference>
<evidence type="ECO:0000313" key="8">
    <source>
        <dbReference type="Proteomes" id="UP001476798"/>
    </source>
</evidence>
<feature type="domain" description="Protein kinase" evidence="6">
    <location>
        <begin position="1"/>
        <end position="125"/>
    </location>
</feature>
<evidence type="ECO:0000313" key="7">
    <source>
        <dbReference type="EMBL" id="MEQ2168727.1"/>
    </source>
</evidence>
<keyword evidence="2" id="KW-0547">Nucleotide-binding</keyword>
<comment type="similarity">
    <text evidence="5">Belongs to the protein kinase superfamily. Ser/Thr protein kinase family. GCN2 subfamily.</text>
</comment>
<organism evidence="7 8">
    <name type="scientific">Goodea atripinnis</name>
    <dbReference type="NCBI Taxonomy" id="208336"/>
    <lineage>
        <taxon>Eukaryota</taxon>
        <taxon>Metazoa</taxon>
        <taxon>Chordata</taxon>
        <taxon>Craniata</taxon>
        <taxon>Vertebrata</taxon>
        <taxon>Euteleostomi</taxon>
        <taxon>Actinopterygii</taxon>
        <taxon>Neopterygii</taxon>
        <taxon>Teleostei</taxon>
        <taxon>Neoteleostei</taxon>
        <taxon>Acanthomorphata</taxon>
        <taxon>Ovalentaria</taxon>
        <taxon>Atherinomorphae</taxon>
        <taxon>Cyprinodontiformes</taxon>
        <taxon>Goodeidae</taxon>
        <taxon>Goodea</taxon>
    </lineage>
</organism>
<comment type="caution">
    <text evidence="7">The sequence shown here is derived from an EMBL/GenBank/DDBJ whole genome shotgun (WGS) entry which is preliminary data.</text>
</comment>
<dbReference type="EMBL" id="JAHRIO010031452">
    <property type="protein sequence ID" value="MEQ2168727.1"/>
    <property type="molecule type" value="Genomic_DNA"/>
</dbReference>
<dbReference type="PANTHER" id="PTHR11042">
    <property type="entry name" value="EUKARYOTIC TRANSLATION INITIATION FACTOR 2-ALPHA KINASE EIF2-ALPHA KINASE -RELATED"/>
    <property type="match status" value="1"/>
</dbReference>
<evidence type="ECO:0000256" key="2">
    <source>
        <dbReference type="ARBA" id="ARBA00022741"/>
    </source>
</evidence>
<dbReference type="InterPro" id="IPR000719">
    <property type="entry name" value="Prot_kinase_dom"/>
</dbReference>
<dbReference type="Gene3D" id="1.10.510.10">
    <property type="entry name" value="Transferase(Phosphotransferase) domain 1"/>
    <property type="match status" value="1"/>
</dbReference>
<dbReference type="Pfam" id="PF00069">
    <property type="entry name" value="Pkinase"/>
    <property type="match status" value="1"/>
</dbReference>
<accession>A0ABV0NBF4</accession>
<dbReference type="PANTHER" id="PTHR11042:SF166">
    <property type="entry name" value="EUKARYOTIC TRANSLATION INITIATION FACTOR 2-ALPHA KINASE 3"/>
    <property type="match status" value="1"/>
</dbReference>
<dbReference type="Proteomes" id="UP001476798">
    <property type="component" value="Unassembled WGS sequence"/>
</dbReference>
<keyword evidence="8" id="KW-1185">Reference proteome</keyword>
<reference evidence="7 8" key="1">
    <citation type="submission" date="2021-06" db="EMBL/GenBank/DDBJ databases">
        <authorList>
            <person name="Palmer J.M."/>
        </authorList>
    </citation>
    <scope>NUCLEOTIDE SEQUENCE [LARGE SCALE GENOMIC DNA]</scope>
    <source>
        <strain evidence="7 8">GA_2019</strain>
        <tissue evidence="7">Muscle</tissue>
    </source>
</reference>
<evidence type="ECO:0000256" key="4">
    <source>
        <dbReference type="ARBA" id="ARBA00022840"/>
    </source>
</evidence>